<dbReference type="AlphaFoldDB" id="U3TIF6"/>
<organism evidence="1 2">
    <name type="scientific">Aeropyrum camini SY1 = JCM 12091</name>
    <dbReference type="NCBI Taxonomy" id="1198449"/>
    <lineage>
        <taxon>Archaea</taxon>
        <taxon>Thermoproteota</taxon>
        <taxon>Thermoprotei</taxon>
        <taxon>Desulfurococcales</taxon>
        <taxon>Desulfurococcaceae</taxon>
        <taxon>Aeropyrum</taxon>
    </lineage>
</organism>
<evidence type="ECO:0000313" key="1">
    <source>
        <dbReference type="EMBL" id="BAN91114.1"/>
    </source>
</evidence>
<dbReference type="Proteomes" id="UP000016887">
    <property type="component" value="Chromosome"/>
</dbReference>
<evidence type="ECO:0000313" key="2">
    <source>
        <dbReference type="Proteomes" id="UP000016887"/>
    </source>
</evidence>
<accession>U3TIF6</accession>
<name>U3TIF6_9CREN</name>
<dbReference type="KEGG" id="acj:ACAM_1645"/>
<keyword evidence="2" id="KW-1185">Reference proteome</keyword>
<proteinExistence type="predicted"/>
<reference evidence="1 2" key="1">
    <citation type="journal article" date="2013" name="Appl. Environ. Microbiol.">
        <title>Variation of the Virus-Related Elements within Syntenic Genomes of the Hyperthermophilic Archaeon Aeropyrum.</title>
        <authorList>
            <person name="Daifuku T."/>
            <person name="Yoshida T."/>
            <person name="Kitamura T."/>
            <person name="Kawaichi S."/>
            <person name="Inoue T."/>
            <person name="Nomura K."/>
            <person name="Yoshida Y."/>
            <person name="Kuno S."/>
            <person name="Sako Y."/>
        </authorList>
    </citation>
    <scope>NUCLEOTIDE SEQUENCE [LARGE SCALE GENOMIC DNA]</scope>
    <source>
        <strain evidence="1 2">SY1</strain>
    </source>
</reference>
<protein>
    <submittedName>
        <fullName evidence="1">Uncharacterized protein</fullName>
    </submittedName>
</protein>
<gene>
    <name evidence="1" type="ORF">ACAM_1645</name>
</gene>
<dbReference type="EMBL" id="AP012489">
    <property type="protein sequence ID" value="BAN91114.1"/>
    <property type="molecule type" value="Genomic_DNA"/>
</dbReference>
<sequence length="196" mass="22453">MCVLLIVILVLAILTPTITYIHEHNNRLDSIQRTALYGAYEESKRLAHLGTWLSLLRNDLEKYDCNFTHFEDSEPGKAAMYKSMLEDERDALVELNRYLQIAYSGAGLEMPFELREGFLNMETYLNVLILDIVRNHLNCSQLPDTQLSEEIDKVFQDLKEELYAFSNGKNNPPFTGVSREVASEIFNLSKNLISLG</sequence>